<accession>A0A6C0DSN6</accession>
<reference evidence="1" key="1">
    <citation type="journal article" date="2020" name="Nature">
        <title>Giant virus diversity and host interactions through global metagenomics.</title>
        <authorList>
            <person name="Schulz F."/>
            <person name="Roux S."/>
            <person name="Paez-Espino D."/>
            <person name="Jungbluth S."/>
            <person name="Walsh D.A."/>
            <person name="Denef V.J."/>
            <person name="McMahon K.D."/>
            <person name="Konstantinidis K.T."/>
            <person name="Eloe-Fadrosh E.A."/>
            <person name="Kyrpides N.C."/>
            <person name="Woyke T."/>
        </authorList>
    </citation>
    <scope>NUCLEOTIDE SEQUENCE</scope>
    <source>
        <strain evidence="1">GVMAG-M-3300023174-5</strain>
    </source>
</reference>
<sequence length="235" mass="26646">MSDNNIYSLIKLPEQSLYDAFNTLMFDNNNMVIQKLITKISIYNNVKHLYGDILEFGVFKGASLALWLQLKKMYEPNSSTKIIGFDFFNCADTLSSLNDNSQNEILMKQVLSRVNSNDLDINNIKKKCDNILENSTILIKGDASLTSKEFSVNSPGSRIKLLYLDVDVAEPTYNIMHNLWDKLVIGGQMVLDEYGHHKWDESNGADKFLKEINGKYSLTCTNVIAPTLIVTKLED</sequence>
<dbReference type="InterPro" id="IPR029063">
    <property type="entry name" value="SAM-dependent_MTases_sf"/>
</dbReference>
<dbReference type="Pfam" id="PF05711">
    <property type="entry name" value="TylF"/>
    <property type="match status" value="1"/>
</dbReference>
<organism evidence="1">
    <name type="scientific">viral metagenome</name>
    <dbReference type="NCBI Taxonomy" id="1070528"/>
    <lineage>
        <taxon>unclassified sequences</taxon>
        <taxon>metagenomes</taxon>
        <taxon>organismal metagenomes</taxon>
    </lineage>
</organism>
<dbReference type="Gene3D" id="3.40.50.150">
    <property type="entry name" value="Vaccinia Virus protein VP39"/>
    <property type="match status" value="1"/>
</dbReference>
<dbReference type="InterPro" id="IPR008884">
    <property type="entry name" value="TylF_MeTrfase"/>
</dbReference>
<name>A0A6C0DSN6_9ZZZZ</name>
<proteinExistence type="predicted"/>
<dbReference type="EMBL" id="MN739668">
    <property type="protein sequence ID" value="QHT19594.1"/>
    <property type="molecule type" value="Genomic_DNA"/>
</dbReference>
<protein>
    <recommendedName>
        <fullName evidence="2">Macrocin O-methyltransferase</fullName>
    </recommendedName>
</protein>
<dbReference type="AlphaFoldDB" id="A0A6C0DSN6"/>
<evidence type="ECO:0008006" key="2">
    <source>
        <dbReference type="Google" id="ProtNLM"/>
    </source>
</evidence>
<evidence type="ECO:0000313" key="1">
    <source>
        <dbReference type="EMBL" id="QHT19594.1"/>
    </source>
</evidence>